<name>A0A3P8G397_9TREM</name>
<dbReference type="AlphaFoldDB" id="A0A3P8G397"/>
<protein>
    <submittedName>
        <fullName evidence="1">Uncharacterized protein</fullName>
    </submittedName>
</protein>
<evidence type="ECO:0000313" key="2">
    <source>
        <dbReference type="Proteomes" id="UP000269396"/>
    </source>
</evidence>
<gene>
    <name evidence="1" type="ORF">SMTD_LOCUS14125</name>
</gene>
<dbReference type="Proteomes" id="UP000269396">
    <property type="component" value="Unassembled WGS sequence"/>
</dbReference>
<reference evidence="1 2" key="1">
    <citation type="submission" date="2018-11" db="EMBL/GenBank/DDBJ databases">
        <authorList>
            <consortium name="Pathogen Informatics"/>
        </authorList>
    </citation>
    <scope>NUCLEOTIDE SEQUENCE [LARGE SCALE GENOMIC DNA]</scope>
    <source>
        <strain>Denwood</strain>
        <strain evidence="2">Zambia</strain>
    </source>
</reference>
<sequence length="49" mass="5914">MDNFLLVNPTILVWSFYRLINLTNQLQILRLNFCLTHLNVYAIFEKKKT</sequence>
<evidence type="ECO:0000313" key="1">
    <source>
        <dbReference type="EMBL" id="VDP65014.1"/>
    </source>
</evidence>
<accession>A0A3P8G397</accession>
<dbReference type="EMBL" id="UZAL01034292">
    <property type="protein sequence ID" value="VDP65014.1"/>
    <property type="molecule type" value="Genomic_DNA"/>
</dbReference>
<keyword evidence="2" id="KW-1185">Reference proteome</keyword>
<proteinExistence type="predicted"/>
<organism evidence="1 2">
    <name type="scientific">Schistosoma mattheei</name>
    <dbReference type="NCBI Taxonomy" id="31246"/>
    <lineage>
        <taxon>Eukaryota</taxon>
        <taxon>Metazoa</taxon>
        <taxon>Spiralia</taxon>
        <taxon>Lophotrochozoa</taxon>
        <taxon>Platyhelminthes</taxon>
        <taxon>Trematoda</taxon>
        <taxon>Digenea</taxon>
        <taxon>Strigeidida</taxon>
        <taxon>Schistosomatoidea</taxon>
        <taxon>Schistosomatidae</taxon>
        <taxon>Schistosoma</taxon>
    </lineage>
</organism>